<dbReference type="InterPro" id="IPR002076">
    <property type="entry name" value="ELO_fam"/>
</dbReference>
<dbReference type="InterPro" id="IPR030457">
    <property type="entry name" value="ELO_CS"/>
</dbReference>
<feature type="transmembrane region" description="Helical" evidence="10">
    <location>
        <begin position="162"/>
        <end position="184"/>
    </location>
</feature>
<evidence type="ECO:0000313" key="12">
    <source>
        <dbReference type="Proteomes" id="UP001549920"/>
    </source>
</evidence>
<gene>
    <name evidence="11" type="ORF">ABMA27_003937</name>
</gene>
<feature type="transmembrane region" description="Helical" evidence="10">
    <location>
        <begin position="196"/>
        <end position="214"/>
    </location>
</feature>
<comment type="catalytic activity">
    <reaction evidence="10">
        <text>a very-long-chain acyl-CoA + malonyl-CoA + H(+) = a very-long-chain 3-oxoacyl-CoA + CO2 + CoA</text>
        <dbReference type="Rhea" id="RHEA:32727"/>
        <dbReference type="ChEBI" id="CHEBI:15378"/>
        <dbReference type="ChEBI" id="CHEBI:16526"/>
        <dbReference type="ChEBI" id="CHEBI:57287"/>
        <dbReference type="ChEBI" id="CHEBI:57384"/>
        <dbReference type="ChEBI" id="CHEBI:90725"/>
        <dbReference type="ChEBI" id="CHEBI:90736"/>
        <dbReference type="EC" id="2.3.1.199"/>
    </reaction>
</comment>
<feature type="transmembrane region" description="Helical" evidence="10">
    <location>
        <begin position="107"/>
        <end position="126"/>
    </location>
</feature>
<name>A0ABR3HR10_LOXSC</name>
<feature type="transmembrane region" description="Helical" evidence="10">
    <location>
        <begin position="133"/>
        <end position="150"/>
    </location>
</feature>
<feature type="transmembrane region" description="Helical" evidence="10">
    <location>
        <begin position="30"/>
        <end position="49"/>
    </location>
</feature>
<dbReference type="EMBL" id="JBEUOH010000015">
    <property type="protein sequence ID" value="KAL0878944.1"/>
    <property type="molecule type" value="Genomic_DNA"/>
</dbReference>
<keyword evidence="4 10" id="KW-0812">Transmembrane</keyword>
<evidence type="ECO:0000256" key="9">
    <source>
        <dbReference type="ARBA" id="ARBA00023160"/>
    </source>
</evidence>
<feature type="transmembrane region" description="Helical" evidence="10">
    <location>
        <begin position="61"/>
        <end position="84"/>
    </location>
</feature>
<feature type="transmembrane region" description="Helical" evidence="10">
    <location>
        <begin position="226"/>
        <end position="243"/>
    </location>
</feature>
<accession>A0ABR3HR10</accession>
<comment type="similarity">
    <text evidence="10">Belongs to the ELO family.</text>
</comment>
<proteinExistence type="inferred from homology"/>
<evidence type="ECO:0000256" key="4">
    <source>
        <dbReference type="ARBA" id="ARBA00022692"/>
    </source>
</evidence>
<comment type="caution">
    <text evidence="11">The sequence shown here is derived from an EMBL/GenBank/DDBJ whole genome shotgun (WGS) entry which is preliminary data.</text>
</comment>
<dbReference type="PROSITE" id="PS01188">
    <property type="entry name" value="ELO"/>
    <property type="match status" value="1"/>
</dbReference>
<dbReference type="Pfam" id="PF01151">
    <property type="entry name" value="ELO"/>
    <property type="match status" value="1"/>
</dbReference>
<keyword evidence="9 10" id="KW-0275">Fatty acid biosynthesis</keyword>
<evidence type="ECO:0000256" key="3">
    <source>
        <dbReference type="ARBA" id="ARBA00022679"/>
    </source>
</evidence>
<comment type="subcellular location">
    <subcellularLocation>
        <location evidence="1">Membrane</location>
        <topology evidence="1">Multi-pass membrane protein</topology>
    </subcellularLocation>
</comment>
<organism evidence="11 12">
    <name type="scientific">Loxostege sticticalis</name>
    <name type="common">Beet webworm moth</name>
    <dbReference type="NCBI Taxonomy" id="481309"/>
    <lineage>
        <taxon>Eukaryota</taxon>
        <taxon>Metazoa</taxon>
        <taxon>Ecdysozoa</taxon>
        <taxon>Arthropoda</taxon>
        <taxon>Hexapoda</taxon>
        <taxon>Insecta</taxon>
        <taxon>Pterygota</taxon>
        <taxon>Neoptera</taxon>
        <taxon>Endopterygota</taxon>
        <taxon>Lepidoptera</taxon>
        <taxon>Glossata</taxon>
        <taxon>Ditrysia</taxon>
        <taxon>Pyraloidea</taxon>
        <taxon>Crambidae</taxon>
        <taxon>Pyraustinae</taxon>
        <taxon>Loxostege</taxon>
    </lineage>
</organism>
<evidence type="ECO:0000313" key="11">
    <source>
        <dbReference type="EMBL" id="KAL0878944.1"/>
    </source>
</evidence>
<keyword evidence="6 10" id="KW-1133">Transmembrane helix</keyword>
<dbReference type="Proteomes" id="UP001549920">
    <property type="component" value="Unassembled WGS sequence"/>
</dbReference>
<evidence type="ECO:0000256" key="8">
    <source>
        <dbReference type="ARBA" id="ARBA00023136"/>
    </source>
</evidence>
<evidence type="ECO:0000256" key="1">
    <source>
        <dbReference type="ARBA" id="ARBA00004141"/>
    </source>
</evidence>
<keyword evidence="7 10" id="KW-0443">Lipid metabolism</keyword>
<keyword evidence="3 10" id="KW-0808">Transferase</keyword>
<reference evidence="11 12" key="1">
    <citation type="submission" date="2024-06" db="EMBL/GenBank/DDBJ databases">
        <title>A chromosome-level genome assembly of beet webworm, Loxostege sticticalis.</title>
        <authorList>
            <person name="Zhang Y."/>
        </authorList>
    </citation>
    <scope>NUCLEOTIDE SEQUENCE [LARGE SCALE GENOMIC DNA]</scope>
    <source>
        <strain evidence="11">AQ026</strain>
        <tissue evidence="11">Whole body</tissue>
    </source>
</reference>
<keyword evidence="2 10" id="KW-0444">Lipid biosynthesis</keyword>
<evidence type="ECO:0000256" key="6">
    <source>
        <dbReference type="ARBA" id="ARBA00022989"/>
    </source>
</evidence>
<protein>
    <recommendedName>
        <fullName evidence="10">Elongation of very long chain fatty acids protein</fullName>
        <ecNumber evidence="10">2.3.1.199</ecNumber>
    </recommendedName>
    <alternativeName>
        <fullName evidence="10">Very-long-chain 3-oxoacyl-CoA synthase</fullName>
    </alternativeName>
</protein>
<evidence type="ECO:0000256" key="7">
    <source>
        <dbReference type="ARBA" id="ARBA00023098"/>
    </source>
</evidence>
<evidence type="ECO:0000256" key="5">
    <source>
        <dbReference type="ARBA" id="ARBA00022832"/>
    </source>
</evidence>
<sequence length="268" mass="31666">MKWCFHTSLVLPRGQLNFVEQWPLMNPNELLFILASYLLFVLKIGPILMEGRPPVQIKGFLIFYNLFKVINSAVLTYTIFSYIIDNGLFPRKCEHDVLTLHFIASLYWKYMITKILDFFDTIFFVIRKKYNQVTFLHVYHHTFMVVMTWVCLKYDPSDHWAFLAFVNCVTHTIMYLYYAVAAMGPRFAKYLWWKKYLTMMQLTQFVLVIGVIVIKKATSECPIHTSLYWISLANLVLFIWLFVDFYNKRYSAKGSVPIGLACTKQVTE</sequence>
<evidence type="ECO:0000256" key="2">
    <source>
        <dbReference type="ARBA" id="ARBA00022516"/>
    </source>
</evidence>
<keyword evidence="8 10" id="KW-0472">Membrane</keyword>
<dbReference type="PANTHER" id="PTHR11157">
    <property type="entry name" value="FATTY ACID ACYL TRANSFERASE-RELATED"/>
    <property type="match status" value="1"/>
</dbReference>
<keyword evidence="5 10" id="KW-0276">Fatty acid metabolism</keyword>
<dbReference type="PANTHER" id="PTHR11157:SF103">
    <property type="entry name" value="ELONGATION OF VERY LONG CHAIN FATTY ACIDS PROTEIN"/>
    <property type="match status" value="1"/>
</dbReference>
<dbReference type="EC" id="2.3.1.199" evidence="10"/>
<keyword evidence="12" id="KW-1185">Reference proteome</keyword>
<evidence type="ECO:0000256" key="10">
    <source>
        <dbReference type="RuleBase" id="RU361115"/>
    </source>
</evidence>